<organism evidence="2 3">
    <name type="scientific">Ascobolus immersus RN42</name>
    <dbReference type="NCBI Taxonomy" id="1160509"/>
    <lineage>
        <taxon>Eukaryota</taxon>
        <taxon>Fungi</taxon>
        <taxon>Dikarya</taxon>
        <taxon>Ascomycota</taxon>
        <taxon>Pezizomycotina</taxon>
        <taxon>Pezizomycetes</taxon>
        <taxon>Pezizales</taxon>
        <taxon>Ascobolaceae</taxon>
        <taxon>Ascobolus</taxon>
    </lineage>
</organism>
<feature type="region of interest" description="Disordered" evidence="1">
    <location>
        <begin position="38"/>
        <end position="77"/>
    </location>
</feature>
<proteinExistence type="predicted"/>
<dbReference type="Proteomes" id="UP000275078">
    <property type="component" value="Unassembled WGS sequence"/>
</dbReference>
<protein>
    <submittedName>
        <fullName evidence="2">Uncharacterized protein</fullName>
    </submittedName>
</protein>
<evidence type="ECO:0000313" key="3">
    <source>
        <dbReference type="Proteomes" id="UP000275078"/>
    </source>
</evidence>
<evidence type="ECO:0000256" key="1">
    <source>
        <dbReference type="SAM" id="MobiDB-lite"/>
    </source>
</evidence>
<keyword evidence="3" id="KW-1185">Reference proteome</keyword>
<accession>A0A3N4HXH3</accession>
<feature type="compositionally biased region" description="Acidic residues" evidence="1">
    <location>
        <begin position="46"/>
        <end position="64"/>
    </location>
</feature>
<gene>
    <name evidence="2" type="ORF">BJ508DRAFT_309163</name>
</gene>
<dbReference type="EMBL" id="ML119710">
    <property type="protein sequence ID" value="RPA78525.1"/>
    <property type="molecule type" value="Genomic_DNA"/>
</dbReference>
<name>A0A3N4HXH3_ASCIM</name>
<sequence length="194" mass="21888">MAENPSATAPAKPVDQLIESLGEDLQSTVNRIIQLVGPVLRAIEPPSEDSDSDTDTDSDTDSDSDTGASKTRGEALPDTSFFPPFIAHLFKSFGPKDAPYKNSELEDLRSRIMRLSKEITDQMYLEMMMRNSDNRGWETEVASWRLLVEDMRERDNKFKKKILKSLEVLTGEVKDLKIKTSENKCACDSESHRK</sequence>
<dbReference type="AlphaFoldDB" id="A0A3N4HXH3"/>
<evidence type="ECO:0000313" key="2">
    <source>
        <dbReference type="EMBL" id="RPA78525.1"/>
    </source>
</evidence>
<reference evidence="2 3" key="1">
    <citation type="journal article" date="2018" name="Nat. Ecol. Evol.">
        <title>Pezizomycetes genomes reveal the molecular basis of ectomycorrhizal truffle lifestyle.</title>
        <authorList>
            <person name="Murat C."/>
            <person name="Payen T."/>
            <person name="Noel B."/>
            <person name="Kuo A."/>
            <person name="Morin E."/>
            <person name="Chen J."/>
            <person name="Kohler A."/>
            <person name="Krizsan K."/>
            <person name="Balestrini R."/>
            <person name="Da Silva C."/>
            <person name="Montanini B."/>
            <person name="Hainaut M."/>
            <person name="Levati E."/>
            <person name="Barry K.W."/>
            <person name="Belfiori B."/>
            <person name="Cichocki N."/>
            <person name="Clum A."/>
            <person name="Dockter R.B."/>
            <person name="Fauchery L."/>
            <person name="Guy J."/>
            <person name="Iotti M."/>
            <person name="Le Tacon F."/>
            <person name="Lindquist E.A."/>
            <person name="Lipzen A."/>
            <person name="Malagnac F."/>
            <person name="Mello A."/>
            <person name="Molinier V."/>
            <person name="Miyauchi S."/>
            <person name="Poulain J."/>
            <person name="Riccioni C."/>
            <person name="Rubini A."/>
            <person name="Sitrit Y."/>
            <person name="Splivallo R."/>
            <person name="Traeger S."/>
            <person name="Wang M."/>
            <person name="Zifcakova L."/>
            <person name="Wipf D."/>
            <person name="Zambonelli A."/>
            <person name="Paolocci F."/>
            <person name="Nowrousian M."/>
            <person name="Ottonello S."/>
            <person name="Baldrian P."/>
            <person name="Spatafora J.W."/>
            <person name="Henrissat B."/>
            <person name="Nagy L.G."/>
            <person name="Aury J.M."/>
            <person name="Wincker P."/>
            <person name="Grigoriev I.V."/>
            <person name="Bonfante P."/>
            <person name="Martin F.M."/>
        </authorList>
    </citation>
    <scope>NUCLEOTIDE SEQUENCE [LARGE SCALE GENOMIC DNA]</scope>
    <source>
        <strain evidence="2 3">RN42</strain>
    </source>
</reference>